<evidence type="ECO:0000313" key="3">
    <source>
        <dbReference type="EMBL" id="HIY60046.1"/>
    </source>
</evidence>
<dbReference type="InterPro" id="IPR017853">
    <property type="entry name" value="GH"/>
</dbReference>
<sequence>MYYDISGLWQADIGDGKVYSMQLPGTLDENGIGHKDLGQNQWHPDAALGNAEDGFDENAPIATRFTRKYTFEGEARLTRRISFVPEAGKRVFLEAERARCLRLLVDGKEVPHFTEGTLSTPHVFEVTGLLNGDHEIALLSDNSYPGLPHDAIVYSSAATDETQTNWNGVLGYLRLRVEEPVFLSALRIYPERAEADGTAGSLTVQAEISSDRFWSGVLRVESEALKENAGNGAAACYEKKISVQPGITRVVLKELPLAEGVKSWDVEEGSLYELTARLLPEEGNEAGPGSSGPGWTEPENAGPGSSRTETFGIRTFGDNGTGRLAINGRVIFLRSEANCCEFPETGHPPMTVEEWTDVLARYRSYGINCMRFHSHCPPEAAFTAADQMGMLMQPELSHWDPVHAFEAPESFAYYQTELKQVILTLANHPSFVMLTFGNELAAGPVGHARMDSMLALAHELDPTRLYANSSNAHYGDRGIDPESDFFASQKYFGHDLRGTHAGGGEDGALQGYINNRYPDAAQNYDASMAEIREVYQKPVFSFEVGQFEVLPDFHELESFRGISDPANLRLVQERVKKAGISDEEWEKQVEATGEISRLAYREEIEAAMRTRELSGISLLGLQDFPGQGTALVGMLNSHLEPKPYPFAQAAKFRAFFRDQLPLALLPRYTWENTEEMTVPVKIANYGKTALSGKVCCTLRSEAAETSDCGVSASDRGMGTPDCGVGAPDCGMGTSDCGTGAPDPGAEGGLIARAETEAACFPAGTLTEAGCVTLPLYAVKTASRLILTVEAGGAVNRYPVWVYPAASVRMPVCPENVYETQRFDEKAREILAAGGRVYLTPPSTKEALPRSIRAQFTTDFWSVGTFAQQAGGMGQLIDSAHPLFADFPTESHTDWQWWLMASQRAVILPKRIRAIITEMDSYAHLRPMAQLFECRCGGGRLLFSSLGLQDLQQYPEARALLSSIYRYLGSEAFAPRQELDVETVASLVVE</sequence>
<dbReference type="Proteomes" id="UP000824007">
    <property type="component" value="Unassembled WGS sequence"/>
</dbReference>
<gene>
    <name evidence="3" type="ORF">H9831_05110</name>
</gene>
<comment type="caution">
    <text evidence="3">The sequence shown here is derived from an EMBL/GenBank/DDBJ whole genome shotgun (WGS) entry which is preliminary data.</text>
</comment>
<evidence type="ECO:0000313" key="4">
    <source>
        <dbReference type="Proteomes" id="UP000824007"/>
    </source>
</evidence>
<reference evidence="3" key="1">
    <citation type="journal article" date="2021" name="PeerJ">
        <title>Extensive microbial diversity within the chicken gut microbiome revealed by metagenomics and culture.</title>
        <authorList>
            <person name="Gilroy R."/>
            <person name="Ravi A."/>
            <person name="Getino M."/>
            <person name="Pursley I."/>
            <person name="Horton D.L."/>
            <person name="Alikhan N.F."/>
            <person name="Baker D."/>
            <person name="Gharbi K."/>
            <person name="Hall N."/>
            <person name="Watson M."/>
            <person name="Adriaenssens E.M."/>
            <person name="Foster-Nyarko E."/>
            <person name="Jarju S."/>
            <person name="Secka A."/>
            <person name="Antonio M."/>
            <person name="Oren A."/>
            <person name="Chaudhuri R.R."/>
            <person name="La Ragione R."/>
            <person name="Hildebrand F."/>
            <person name="Pallen M.J."/>
        </authorList>
    </citation>
    <scope>NUCLEOTIDE SEQUENCE</scope>
    <source>
        <strain evidence="3">ChiSxjej3B15-24422</strain>
    </source>
</reference>
<name>A0A9D1YNR1_9FIRM</name>
<evidence type="ECO:0000256" key="1">
    <source>
        <dbReference type="SAM" id="MobiDB-lite"/>
    </source>
</evidence>
<dbReference type="InterPro" id="IPR051913">
    <property type="entry name" value="GH2_Domain-Containing"/>
</dbReference>
<dbReference type="Gene3D" id="3.20.20.80">
    <property type="entry name" value="Glycosidases"/>
    <property type="match status" value="1"/>
</dbReference>
<dbReference type="Pfam" id="PF02836">
    <property type="entry name" value="Glyco_hydro_2_C"/>
    <property type="match status" value="1"/>
</dbReference>
<protein>
    <recommendedName>
        <fullName evidence="2">Glycoside hydrolase family 2 catalytic domain-containing protein</fullName>
    </recommendedName>
</protein>
<dbReference type="GO" id="GO:0005975">
    <property type="term" value="P:carbohydrate metabolic process"/>
    <property type="evidence" value="ECO:0007669"/>
    <property type="project" value="InterPro"/>
</dbReference>
<evidence type="ECO:0000259" key="2">
    <source>
        <dbReference type="Pfam" id="PF02836"/>
    </source>
</evidence>
<feature type="region of interest" description="Disordered" evidence="1">
    <location>
        <begin position="281"/>
        <end position="310"/>
    </location>
</feature>
<proteinExistence type="predicted"/>
<dbReference type="InterPro" id="IPR006103">
    <property type="entry name" value="Glyco_hydro_2_cat"/>
</dbReference>
<feature type="domain" description="Glycoside hydrolase family 2 catalytic" evidence="2">
    <location>
        <begin position="406"/>
        <end position="494"/>
    </location>
</feature>
<dbReference type="AlphaFoldDB" id="A0A9D1YNR1"/>
<accession>A0A9D1YNR1</accession>
<dbReference type="GO" id="GO:0004553">
    <property type="term" value="F:hydrolase activity, hydrolyzing O-glycosyl compounds"/>
    <property type="evidence" value="ECO:0007669"/>
    <property type="project" value="InterPro"/>
</dbReference>
<dbReference type="SUPFAM" id="SSF51445">
    <property type="entry name" value="(Trans)glycosidases"/>
    <property type="match status" value="1"/>
</dbReference>
<dbReference type="EMBL" id="DXDD01000066">
    <property type="protein sequence ID" value="HIY60046.1"/>
    <property type="molecule type" value="Genomic_DNA"/>
</dbReference>
<organism evidence="3 4">
    <name type="scientific">Candidatus Eisenbergiella pullistercoris</name>
    <dbReference type="NCBI Taxonomy" id="2838555"/>
    <lineage>
        <taxon>Bacteria</taxon>
        <taxon>Bacillati</taxon>
        <taxon>Bacillota</taxon>
        <taxon>Clostridia</taxon>
        <taxon>Lachnospirales</taxon>
        <taxon>Lachnospiraceae</taxon>
        <taxon>Eisenbergiella</taxon>
    </lineage>
</organism>
<dbReference type="PANTHER" id="PTHR42732">
    <property type="entry name" value="BETA-GALACTOSIDASE"/>
    <property type="match status" value="1"/>
</dbReference>
<reference evidence="3" key="2">
    <citation type="submission" date="2021-04" db="EMBL/GenBank/DDBJ databases">
        <authorList>
            <person name="Gilroy R."/>
        </authorList>
    </citation>
    <scope>NUCLEOTIDE SEQUENCE</scope>
    <source>
        <strain evidence="3">ChiSxjej3B15-24422</strain>
    </source>
</reference>